<feature type="transmembrane region" description="Helical" evidence="8">
    <location>
        <begin position="34"/>
        <end position="56"/>
    </location>
</feature>
<dbReference type="KEGG" id="mzh:Mzhil_0666"/>
<dbReference type="RefSeq" id="WP_013897972.1">
    <property type="nucleotide sequence ID" value="NC_015676.1"/>
</dbReference>
<evidence type="ECO:0000256" key="7">
    <source>
        <dbReference type="ARBA" id="ARBA00023136"/>
    </source>
</evidence>
<feature type="transmembrane region" description="Helical" evidence="8">
    <location>
        <begin position="110"/>
        <end position="133"/>
    </location>
</feature>
<feature type="transmembrane region" description="Helical" evidence="8">
    <location>
        <begin position="194"/>
        <end position="212"/>
    </location>
</feature>
<dbReference type="InterPro" id="IPR001991">
    <property type="entry name" value="Na-dicarboxylate_symporter"/>
</dbReference>
<keyword evidence="5" id="KW-0769">Symport</keyword>
<dbReference type="GO" id="GO:0015293">
    <property type="term" value="F:symporter activity"/>
    <property type="evidence" value="ECO:0007669"/>
    <property type="project" value="UniProtKB-KW"/>
</dbReference>
<evidence type="ECO:0000256" key="5">
    <source>
        <dbReference type="ARBA" id="ARBA00022847"/>
    </source>
</evidence>
<keyword evidence="2" id="KW-0813">Transport</keyword>
<keyword evidence="4 8" id="KW-0812">Transmembrane</keyword>
<keyword evidence="3" id="KW-1003">Cell membrane</keyword>
<dbReference type="PRINTS" id="PR00173">
    <property type="entry name" value="EDTRNSPORT"/>
</dbReference>
<dbReference type="PANTHER" id="PTHR42865">
    <property type="entry name" value="PROTON/GLUTAMATE-ASPARTATE SYMPORTER"/>
    <property type="match status" value="1"/>
</dbReference>
<evidence type="ECO:0000256" key="1">
    <source>
        <dbReference type="ARBA" id="ARBA00004651"/>
    </source>
</evidence>
<keyword evidence="7 8" id="KW-0472">Membrane</keyword>
<dbReference type="AlphaFoldDB" id="F7XK68"/>
<organism evidence="9 10">
    <name type="scientific">Methanosalsum zhilinae (strain DSM 4017 / NBRC 107636 / OCM 62 / WeN5)</name>
    <name type="common">Methanohalophilus zhilinae</name>
    <dbReference type="NCBI Taxonomy" id="679901"/>
    <lineage>
        <taxon>Archaea</taxon>
        <taxon>Methanobacteriati</taxon>
        <taxon>Methanobacteriota</taxon>
        <taxon>Stenosarchaea group</taxon>
        <taxon>Methanomicrobia</taxon>
        <taxon>Methanosarcinales</taxon>
        <taxon>Methanosarcinaceae</taxon>
        <taxon>Methanosalsum</taxon>
    </lineage>
</organism>
<dbReference type="InterPro" id="IPR036458">
    <property type="entry name" value="Na:dicarbo_symporter_sf"/>
</dbReference>
<protein>
    <submittedName>
        <fullName evidence="9">Sodium:dicarboxylate symporter</fullName>
    </submittedName>
</protein>
<evidence type="ECO:0000256" key="4">
    <source>
        <dbReference type="ARBA" id="ARBA00022692"/>
    </source>
</evidence>
<dbReference type="SUPFAM" id="SSF118215">
    <property type="entry name" value="Proton glutamate symport protein"/>
    <property type="match status" value="1"/>
</dbReference>
<dbReference type="Gene3D" id="1.10.3860.10">
    <property type="entry name" value="Sodium:dicarboxylate symporter"/>
    <property type="match status" value="1"/>
</dbReference>
<dbReference type="OrthoDB" id="3015at2157"/>
<evidence type="ECO:0000313" key="10">
    <source>
        <dbReference type="Proteomes" id="UP000006622"/>
    </source>
</evidence>
<dbReference type="STRING" id="679901.Mzhil_0666"/>
<dbReference type="FunFam" id="1.10.3860.10:FF:000001">
    <property type="entry name" value="C4-dicarboxylate transport protein"/>
    <property type="match status" value="1"/>
</dbReference>
<dbReference type="PANTHER" id="PTHR42865:SF7">
    <property type="entry name" value="PROTON_GLUTAMATE-ASPARTATE SYMPORTER"/>
    <property type="match status" value="1"/>
</dbReference>
<feature type="transmembrane region" description="Helical" evidence="8">
    <location>
        <begin position="266"/>
        <end position="289"/>
    </location>
</feature>
<dbReference type="GO" id="GO:0005886">
    <property type="term" value="C:plasma membrane"/>
    <property type="evidence" value="ECO:0007669"/>
    <property type="project" value="UniProtKB-SubCell"/>
</dbReference>
<evidence type="ECO:0000313" key="9">
    <source>
        <dbReference type="EMBL" id="AEH60533.1"/>
    </source>
</evidence>
<dbReference type="GeneID" id="10822277"/>
<dbReference type="HOGENOM" id="CLU_019375_7_1_2"/>
<gene>
    <name evidence="9" type="ordered locus">Mzhil_0666</name>
</gene>
<feature type="transmembrane region" description="Helical" evidence="8">
    <location>
        <begin position="76"/>
        <end position="98"/>
    </location>
</feature>
<comment type="subcellular location">
    <subcellularLocation>
        <location evidence="1">Cell membrane</location>
        <topology evidence="1">Multi-pass membrane protein</topology>
    </subcellularLocation>
</comment>
<keyword evidence="10" id="KW-1185">Reference proteome</keyword>
<proteinExistence type="predicted"/>
<sequence>MPIKIRPQESLKLIHPRSLKYMSKYLQSLVEGRLWLKIFIGMFLGIAVGLLLGPTYGLVDPVTATILGEWLALPGYIFLGLLQMIVIPLVFASIIRGIAAGEDIEQLKKVGLRVVGYFLITTVIAVFIGLGLATTIQPGQYISSDAVRATMGDVVAPVDVVENEISNSVIVSIPMQIGSLLPTNPLAAMVSGQMLQVVLFSIIVGIALVSMAPQQSKPLLDLLGSVQEVSMLVVKWSMLLAPFAVFGLLAKFTLNIGIEALLGMTVYVGTVLLGLLLLFSLYMLILYIVASMNPFVFLRSVHDVLLLAFSTSSSAAVMPLSIKTAEDKLGVRPSVSQFVVPLGATINMNGTALYQGVAAVFLAQVFGVDLGFGEMLLIVITVVAASIGTPATPGVGIVILAMILTSVGIPASGIALIIGVDRILDMSRTSVNVAGDLVACSVMEKWVGGEKSVLDEIAQEQDLEQKRELIDEDVIIDSSNVIADDGTASV</sequence>
<evidence type="ECO:0000256" key="8">
    <source>
        <dbReference type="SAM" id="Phobius"/>
    </source>
</evidence>
<reference evidence="9 10" key="1">
    <citation type="submission" date="2010-07" db="EMBL/GenBank/DDBJ databases">
        <title>The complete genome of Methanosalsum zhilinae DSM 4017.</title>
        <authorList>
            <consortium name="US DOE Joint Genome Institute (JGI-PGF)"/>
            <person name="Lucas S."/>
            <person name="Copeland A."/>
            <person name="Lapidus A."/>
            <person name="Glavina del Rio T."/>
            <person name="Dalin E."/>
            <person name="Tice H."/>
            <person name="Bruce D."/>
            <person name="Goodwin L."/>
            <person name="Pitluck S."/>
            <person name="Kyrpides N."/>
            <person name="Mavromatis K."/>
            <person name="Ovchinnikova G."/>
            <person name="Daligault H."/>
            <person name="Detter J.C."/>
            <person name="Han C."/>
            <person name="Tapia R."/>
            <person name="Larimer F."/>
            <person name="Land M."/>
            <person name="Hauser L."/>
            <person name="Markowitz V."/>
            <person name="Cheng J.-F."/>
            <person name="Hugenholtz P."/>
            <person name="Woyke T."/>
            <person name="Wu D."/>
            <person name="Spring S."/>
            <person name="Schueler E."/>
            <person name="Brambilla E."/>
            <person name="Klenk H.-P."/>
            <person name="Eisen J.A."/>
        </authorList>
    </citation>
    <scope>NUCLEOTIDE SEQUENCE [LARGE SCALE GENOMIC DNA]</scope>
    <source>
        <strain evidence="10">DSM 4017 / NBRC 107636 / OCM 62 / WeN5</strain>
    </source>
</reference>
<keyword evidence="6 8" id="KW-1133">Transmembrane helix</keyword>
<evidence type="ECO:0000256" key="6">
    <source>
        <dbReference type="ARBA" id="ARBA00022989"/>
    </source>
</evidence>
<evidence type="ECO:0000256" key="3">
    <source>
        <dbReference type="ARBA" id="ARBA00022475"/>
    </source>
</evidence>
<feature type="transmembrane region" description="Helical" evidence="8">
    <location>
        <begin position="395"/>
        <end position="420"/>
    </location>
</feature>
<feature type="transmembrane region" description="Helical" evidence="8">
    <location>
        <begin position="370"/>
        <end position="389"/>
    </location>
</feature>
<name>F7XK68_METZD</name>
<accession>F7XK68</accession>
<dbReference type="EMBL" id="CP002101">
    <property type="protein sequence ID" value="AEH60533.1"/>
    <property type="molecule type" value="Genomic_DNA"/>
</dbReference>
<evidence type="ECO:0000256" key="2">
    <source>
        <dbReference type="ARBA" id="ARBA00022448"/>
    </source>
</evidence>
<dbReference type="Proteomes" id="UP000006622">
    <property type="component" value="Chromosome"/>
</dbReference>
<dbReference type="GO" id="GO:0006835">
    <property type="term" value="P:dicarboxylic acid transport"/>
    <property type="evidence" value="ECO:0007669"/>
    <property type="project" value="TreeGrafter"/>
</dbReference>
<dbReference type="Pfam" id="PF00375">
    <property type="entry name" value="SDF"/>
    <property type="match status" value="1"/>
</dbReference>
<feature type="transmembrane region" description="Helical" evidence="8">
    <location>
        <begin position="233"/>
        <end position="254"/>
    </location>
</feature>